<evidence type="ECO:0000313" key="2">
    <source>
        <dbReference type="Proteomes" id="UP000887565"/>
    </source>
</evidence>
<feature type="compositionally biased region" description="Basic and acidic residues" evidence="1">
    <location>
        <begin position="65"/>
        <end position="76"/>
    </location>
</feature>
<dbReference type="AlphaFoldDB" id="A0A915I7D1"/>
<protein>
    <submittedName>
        <fullName evidence="3">Uncharacterized protein</fullName>
    </submittedName>
</protein>
<name>A0A915I7D1_ROMCU</name>
<evidence type="ECO:0000256" key="1">
    <source>
        <dbReference type="SAM" id="MobiDB-lite"/>
    </source>
</evidence>
<proteinExistence type="predicted"/>
<accession>A0A915I7D1</accession>
<feature type="region of interest" description="Disordered" evidence="1">
    <location>
        <begin position="54"/>
        <end position="76"/>
    </location>
</feature>
<evidence type="ECO:0000313" key="3">
    <source>
        <dbReference type="WBParaSite" id="nRc.2.0.1.t09776-RA"/>
    </source>
</evidence>
<sequence>MAALATLNIPPQSSLMDHQEPLSGHCNHLNYELLQFAAVFPLPSWLSWLQHVDADNSWKPNPNSRKTDDEVVTKEP</sequence>
<dbReference type="Proteomes" id="UP000887565">
    <property type="component" value="Unplaced"/>
</dbReference>
<dbReference type="WBParaSite" id="nRc.2.0.1.t09776-RA">
    <property type="protein sequence ID" value="nRc.2.0.1.t09776-RA"/>
    <property type="gene ID" value="nRc.2.0.1.g09776"/>
</dbReference>
<organism evidence="2 3">
    <name type="scientific">Romanomermis culicivorax</name>
    <name type="common">Nematode worm</name>
    <dbReference type="NCBI Taxonomy" id="13658"/>
    <lineage>
        <taxon>Eukaryota</taxon>
        <taxon>Metazoa</taxon>
        <taxon>Ecdysozoa</taxon>
        <taxon>Nematoda</taxon>
        <taxon>Enoplea</taxon>
        <taxon>Dorylaimia</taxon>
        <taxon>Mermithida</taxon>
        <taxon>Mermithoidea</taxon>
        <taxon>Mermithidae</taxon>
        <taxon>Romanomermis</taxon>
    </lineage>
</organism>
<keyword evidence="2" id="KW-1185">Reference proteome</keyword>
<reference evidence="3" key="1">
    <citation type="submission" date="2022-11" db="UniProtKB">
        <authorList>
            <consortium name="WormBaseParasite"/>
        </authorList>
    </citation>
    <scope>IDENTIFICATION</scope>
</reference>